<name>A0ABY4LZ30_9FLAO</name>
<dbReference type="Proteomes" id="UP000829998">
    <property type="component" value="Chromosome"/>
</dbReference>
<evidence type="ECO:0000313" key="2">
    <source>
        <dbReference type="EMBL" id="UPZ17056.1"/>
    </source>
</evidence>
<sequence>MEDLINKLDNQLSVLRPDYYKTLNEPLNNSEIELLEEKYKIQIPSNLKKLYKWKNGQNQNCYEAFVNNAMFMSLEDVLEAAEEFTSMIGSDFEIENWWNENWLPIFHNGGGSYICYDLGGIFTGKKGQLIEYWNKDNDRNVIAGNLEDFINQIIIYYSNKKSNDFDEYFKIKNIDNYPIRFIVE</sequence>
<dbReference type="InterPro" id="IPR018958">
    <property type="entry name" value="Knr4/Smi1-like_dom"/>
</dbReference>
<dbReference type="InterPro" id="IPR051873">
    <property type="entry name" value="KNR4/SMI1_regulator"/>
</dbReference>
<evidence type="ECO:0000313" key="3">
    <source>
        <dbReference type="Proteomes" id="UP000829998"/>
    </source>
</evidence>
<accession>A0ABY4LZ30</accession>
<evidence type="ECO:0000259" key="1">
    <source>
        <dbReference type="SMART" id="SM00860"/>
    </source>
</evidence>
<protein>
    <submittedName>
        <fullName evidence="2">SMI1/KNR4 family protein</fullName>
    </submittedName>
</protein>
<dbReference type="EMBL" id="CP096829">
    <property type="protein sequence ID" value="UPZ17056.1"/>
    <property type="molecule type" value="Genomic_DNA"/>
</dbReference>
<gene>
    <name evidence="2" type="ORF">M0M44_06830</name>
</gene>
<dbReference type="Gene3D" id="3.40.1580.10">
    <property type="entry name" value="SMI1/KNR4-like"/>
    <property type="match status" value="1"/>
</dbReference>
<dbReference type="Pfam" id="PF09346">
    <property type="entry name" value="SMI1_KNR4"/>
    <property type="match status" value="1"/>
</dbReference>
<dbReference type="SUPFAM" id="SSF160631">
    <property type="entry name" value="SMI1/KNR4-like"/>
    <property type="match status" value="1"/>
</dbReference>
<feature type="domain" description="Knr4/Smi1-like" evidence="1">
    <location>
        <begin position="26"/>
        <end position="152"/>
    </location>
</feature>
<dbReference type="PANTHER" id="PTHR47432">
    <property type="entry name" value="CELL WALL ASSEMBLY REGULATOR SMI1"/>
    <property type="match status" value="1"/>
</dbReference>
<proteinExistence type="predicted"/>
<dbReference type="PANTHER" id="PTHR47432:SF1">
    <property type="entry name" value="CELL WALL ASSEMBLY REGULATOR SMI1"/>
    <property type="match status" value="1"/>
</dbReference>
<organism evidence="2 3">
    <name type="scientific">Flavobacterium humidisoli</name>
    <dbReference type="NCBI Taxonomy" id="2937442"/>
    <lineage>
        <taxon>Bacteria</taxon>
        <taxon>Pseudomonadati</taxon>
        <taxon>Bacteroidota</taxon>
        <taxon>Flavobacteriia</taxon>
        <taxon>Flavobacteriales</taxon>
        <taxon>Flavobacteriaceae</taxon>
        <taxon>Flavobacterium</taxon>
    </lineage>
</organism>
<dbReference type="InterPro" id="IPR037883">
    <property type="entry name" value="Knr4/Smi1-like_sf"/>
</dbReference>
<keyword evidence="3" id="KW-1185">Reference proteome</keyword>
<dbReference type="SMART" id="SM00860">
    <property type="entry name" value="SMI1_KNR4"/>
    <property type="match status" value="1"/>
</dbReference>
<reference evidence="2 3" key="1">
    <citation type="submission" date="2022-04" db="EMBL/GenBank/DDBJ databases">
        <authorList>
            <person name="Ra J.-S."/>
            <person name="Kim S.-B."/>
        </authorList>
    </citation>
    <scope>NUCLEOTIDE SEQUENCE [LARGE SCALE GENOMIC DNA]</scope>
    <source>
        <strain evidence="2 3">MMS21-Er5</strain>
    </source>
</reference>
<dbReference type="RefSeq" id="WP_248729091.1">
    <property type="nucleotide sequence ID" value="NZ_CP096829.1"/>
</dbReference>